<accession>A0A0P0LPK4</accession>
<keyword evidence="2" id="KW-0547">Nucleotide-binding</keyword>
<evidence type="ECO:0000256" key="1">
    <source>
        <dbReference type="PIRSR" id="PIRSR640198-1"/>
    </source>
</evidence>
<dbReference type="Proteomes" id="UP000061587">
    <property type="component" value="Chromosome"/>
</dbReference>
<sequence length="294" mass="34458">MVRFSIFAKNGTDMEDKLISRYDILVNRYKELVSEKLSRKDFIEYNEILFSAHSCAIEGNSFSVDETRTLKEKGLGMIPKGKTLLEAFEILDHFQAYEYLLKNLDRPLTEELLKETHRLLTEHTLSYKTQYDEIPSNPGEYTTVDMCAGDTIFGDHEQLIKQVPRLLQSTQQVLDSGKIHPMIIAARFHGFYEYLHPFRDGNGRLGRLMSNFILLKKEQPLLIIPGSQREEYITALKYIKKERTDEFLIDFFFRTSIKRMEQEIEEKKNLTENFIRGMEFVRNVKSSNDDISEI</sequence>
<dbReference type="PATRIC" id="fig|821.40.peg.2243"/>
<dbReference type="InterPro" id="IPR003812">
    <property type="entry name" value="Fido"/>
</dbReference>
<dbReference type="PANTHER" id="PTHR13504:SF38">
    <property type="entry name" value="FIDO DOMAIN-CONTAINING PROTEIN"/>
    <property type="match status" value="1"/>
</dbReference>
<evidence type="ECO:0000256" key="2">
    <source>
        <dbReference type="PIRSR" id="PIRSR640198-2"/>
    </source>
</evidence>
<dbReference type="EMBL" id="CP013020">
    <property type="protein sequence ID" value="ALK84478.1"/>
    <property type="molecule type" value="Genomic_DNA"/>
</dbReference>
<dbReference type="GO" id="GO:0005524">
    <property type="term" value="F:ATP binding"/>
    <property type="evidence" value="ECO:0007669"/>
    <property type="project" value="UniProtKB-KW"/>
</dbReference>
<reference evidence="6" key="1">
    <citation type="submission" date="2015-10" db="EMBL/GenBank/DDBJ databases">
        <title>Extensive mobilome-driven genome diversification in gut-associated Bacteroides vulgatus mpk.</title>
        <authorList>
            <person name="Beier S."/>
            <person name="Lange A."/>
            <person name="Huson D.H."/>
            <person name="Frick J.-S."/>
            <person name="Autenrieth I.B."/>
        </authorList>
    </citation>
    <scope>NUCLEOTIDE SEQUENCE [LARGE SCALE GENOMIC DNA]</scope>
    <source>
        <strain evidence="6">mpk</strain>
    </source>
</reference>
<dbReference type="AlphaFoldDB" id="A0A0P0LPK4"/>
<feature type="domain" description="Fido" evidence="4">
    <location>
        <begin position="108"/>
        <end position="254"/>
    </location>
</feature>
<dbReference type="InterPro" id="IPR040198">
    <property type="entry name" value="Fido_containing"/>
</dbReference>
<protein>
    <submittedName>
        <fullName evidence="5">Filamentation Induced By CAMP Protein Fic</fullName>
    </submittedName>
</protein>
<feature type="site" description="Important for autoinhibition of adenylyltransferase activity" evidence="3">
    <location>
        <position position="58"/>
    </location>
</feature>
<feature type="active site" evidence="1">
    <location>
        <position position="196"/>
    </location>
</feature>
<dbReference type="SUPFAM" id="SSF140931">
    <property type="entry name" value="Fic-like"/>
    <property type="match status" value="1"/>
</dbReference>
<dbReference type="Gene3D" id="1.10.3290.10">
    <property type="entry name" value="Fido-like domain"/>
    <property type="match status" value="1"/>
</dbReference>
<proteinExistence type="predicted"/>
<reference evidence="5 6" key="2">
    <citation type="journal article" date="2016" name="Genome Biol. Evol.">
        <title>Extensive mobilome-driven genome diversification in mouse gut-associated Bacteroides vulgatus mpk.</title>
        <authorList>
            <person name="Lange A."/>
            <person name="Beier S."/>
            <person name="Steimle A."/>
            <person name="Autenrieth I.B."/>
            <person name="Huson D.H."/>
            <person name="Frick J.S."/>
        </authorList>
    </citation>
    <scope>NUCLEOTIDE SEQUENCE [LARGE SCALE GENOMIC DNA]</scope>
    <source>
        <strain evidence="6">mpk</strain>
    </source>
</reference>
<name>A0A0P0LPK4_PHOVU</name>
<evidence type="ECO:0000259" key="4">
    <source>
        <dbReference type="PROSITE" id="PS51459"/>
    </source>
</evidence>
<feature type="binding site" evidence="2">
    <location>
        <begin position="200"/>
        <end position="207"/>
    </location>
    <ligand>
        <name>ATP</name>
        <dbReference type="ChEBI" id="CHEBI:30616"/>
    </ligand>
</feature>
<organism evidence="5 6">
    <name type="scientific">Phocaeicola vulgatus</name>
    <name type="common">Bacteroides vulgatus</name>
    <dbReference type="NCBI Taxonomy" id="821"/>
    <lineage>
        <taxon>Bacteria</taxon>
        <taxon>Pseudomonadati</taxon>
        <taxon>Bacteroidota</taxon>
        <taxon>Bacteroidia</taxon>
        <taxon>Bacteroidales</taxon>
        <taxon>Bacteroidaceae</taxon>
        <taxon>Phocaeicola</taxon>
    </lineage>
</organism>
<dbReference type="PROSITE" id="PS51459">
    <property type="entry name" value="FIDO"/>
    <property type="match status" value="1"/>
</dbReference>
<evidence type="ECO:0000313" key="6">
    <source>
        <dbReference type="Proteomes" id="UP000061587"/>
    </source>
</evidence>
<keyword evidence="2" id="KW-0067">ATP-binding</keyword>
<dbReference type="InterPro" id="IPR036597">
    <property type="entry name" value="Fido-like_dom_sf"/>
</dbReference>
<dbReference type="Pfam" id="PF02661">
    <property type="entry name" value="Fic"/>
    <property type="match status" value="1"/>
</dbReference>
<evidence type="ECO:0000313" key="5">
    <source>
        <dbReference type="EMBL" id="ALK84478.1"/>
    </source>
</evidence>
<dbReference type="PANTHER" id="PTHR13504">
    <property type="entry name" value="FIDO DOMAIN-CONTAINING PROTEIN DDB_G0283145"/>
    <property type="match status" value="1"/>
</dbReference>
<evidence type="ECO:0000256" key="3">
    <source>
        <dbReference type="PIRSR" id="PIRSR640198-3"/>
    </source>
</evidence>
<gene>
    <name evidence="5" type="ORF">BvMPK_1876</name>
</gene>